<feature type="region of interest" description="Disordered" evidence="2">
    <location>
        <begin position="26"/>
        <end position="47"/>
    </location>
</feature>
<evidence type="ECO:0000256" key="1">
    <source>
        <dbReference type="ARBA" id="ARBA00022448"/>
    </source>
</evidence>
<dbReference type="Proteomes" id="UP000652074">
    <property type="component" value="Unassembled WGS sequence"/>
</dbReference>
<evidence type="ECO:0000313" key="5">
    <source>
        <dbReference type="EMBL" id="NMF89885.1"/>
    </source>
</evidence>
<evidence type="ECO:0000256" key="2">
    <source>
        <dbReference type="SAM" id="MobiDB-lite"/>
    </source>
</evidence>
<feature type="domain" description="Multidrug resistance protein MdtA-like C-terminal permuted SH3" evidence="4">
    <location>
        <begin position="312"/>
        <end position="370"/>
    </location>
</feature>
<organism evidence="5 6">
    <name type="scientific">Aromatoleum petrolei</name>
    <dbReference type="NCBI Taxonomy" id="76116"/>
    <lineage>
        <taxon>Bacteria</taxon>
        <taxon>Pseudomonadati</taxon>
        <taxon>Pseudomonadota</taxon>
        <taxon>Betaproteobacteria</taxon>
        <taxon>Rhodocyclales</taxon>
        <taxon>Rhodocyclaceae</taxon>
        <taxon>Aromatoleum</taxon>
    </lineage>
</organism>
<feature type="compositionally biased region" description="Low complexity" evidence="2">
    <location>
        <begin position="38"/>
        <end position="47"/>
    </location>
</feature>
<dbReference type="RefSeq" id="WP_169207243.1">
    <property type="nucleotide sequence ID" value="NZ_CP059560.1"/>
</dbReference>
<feature type="signal peptide" evidence="3">
    <location>
        <begin position="1"/>
        <end position="25"/>
    </location>
</feature>
<dbReference type="EMBL" id="WTVR01000031">
    <property type="protein sequence ID" value="NMF89885.1"/>
    <property type="molecule type" value="Genomic_DNA"/>
</dbReference>
<dbReference type="Pfam" id="PF25967">
    <property type="entry name" value="RND-MFP_C"/>
    <property type="match status" value="1"/>
</dbReference>
<keyword evidence="1" id="KW-0813">Transport</keyword>
<dbReference type="PANTHER" id="PTHR30097:SF4">
    <property type="entry name" value="SLR6042 PROTEIN"/>
    <property type="match status" value="1"/>
</dbReference>
<name>A0ABX1MPN9_9RHOO</name>
<gene>
    <name evidence="5" type="ORF">GPA26_15550</name>
</gene>
<dbReference type="SUPFAM" id="SSF111369">
    <property type="entry name" value="HlyD-like secretion proteins"/>
    <property type="match status" value="1"/>
</dbReference>
<evidence type="ECO:0000259" key="4">
    <source>
        <dbReference type="Pfam" id="PF25967"/>
    </source>
</evidence>
<dbReference type="PANTHER" id="PTHR30097">
    <property type="entry name" value="CATION EFFLUX SYSTEM PROTEIN CUSB"/>
    <property type="match status" value="1"/>
</dbReference>
<sequence length="377" mass="38400">MKLHTVFAGLAVAILSSAHGTFALAHGGEDHSHEETKAAPAAADPSAPSRLADGSVFVPKASQRQLGIRTVAAALGEHAEVIEFNGKVVADPGAGGKVQATQAGRVEAGPRGLAVLGQAVRKGDVLAYLQPVMSSVERGSQLAQVAELDAQHAIAVKRLARLEQLEGVVPAREIEAARVEAGAFAARKAAVAKGLSGREALVAPVAGVVASAHVTLGEVVEARDTLFEVVDPRRLAVEALAYDADTAAGLGEATAALPAGVLHLDYLGRGATLREGALPVLFRVRASKETPTVAVGQPLKVLAKAAAKRSGVAVPVEAVTRNAAGEPVVWVHADAERFVPRKVTTVPVDAATVAVTAGLAAAERVVVKGAASLALVR</sequence>
<accession>A0ABX1MPN9</accession>
<feature type="chain" id="PRO_5046207181" evidence="3">
    <location>
        <begin position="26"/>
        <end position="377"/>
    </location>
</feature>
<dbReference type="InterPro" id="IPR058627">
    <property type="entry name" value="MdtA-like_C"/>
</dbReference>
<comment type="caution">
    <text evidence="5">The sequence shown here is derived from an EMBL/GenBank/DDBJ whole genome shotgun (WGS) entry which is preliminary data.</text>
</comment>
<protein>
    <submittedName>
        <fullName evidence="5">HlyD family efflux transporter periplasmic adaptor subunit</fullName>
    </submittedName>
</protein>
<feature type="compositionally biased region" description="Basic and acidic residues" evidence="2">
    <location>
        <begin position="27"/>
        <end position="37"/>
    </location>
</feature>
<dbReference type="Gene3D" id="1.10.287.470">
    <property type="entry name" value="Helix hairpin bin"/>
    <property type="match status" value="1"/>
</dbReference>
<dbReference type="InterPro" id="IPR051909">
    <property type="entry name" value="MFP_Cation_Efflux"/>
</dbReference>
<dbReference type="Gene3D" id="2.40.30.170">
    <property type="match status" value="1"/>
</dbReference>
<proteinExistence type="predicted"/>
<evidence type="ECO:0000256" key="3">
    <source>
        <dbReference type="SAM" id="SignalP"/>
    </source>
</evidence>
<dbReference type="Gene3D" id="2.40.50.100">
    <property type="match status" value="1"/>
</dbReference>
<keyword evidence="3" id="KW-0732">Signal</keyword>
<dbReference type="Gene3D" id="2.40.420.20">
    <property type="match status" value="1"/>
</dbReference>
<reference evidence="5 6" key="1">
    <citation type="submission" date="2019-12" db="EMBL/GenBank/DDBJ databases">
        <title>Comparative genomics gives insights into the taxonomy of the Azoarcus-Aromatoleum group and reveals separate origins of nif in the plant-associated Azoarcus and non-plant-associated Aromatoleum sub-groups.</title>
        <authorList>
            <person name="Lafos M."/>
            <person name="Maluk M."/>
            <person name="Batista M."/>
            <person name="Junghare M."/>
            <person name="Carmona M."/>
            <person name="Faoro H."/>
            <person name="Cruz L.M."/>
            <person name="Battistoni F."/>
            <person name="De Souza E."/>
            <person name="Pedrosa F."/>
            <person name="Chen W.-M."/>
            <person name="Poole P.S."/>
            <person name="Dixon R.A."/>
            <person name="James E.K."/>
        </authorList>
    </citation>
    <scope>NUCLEOTIDE SEQUENCE [LARGE SCALE GENOMIC DNA]</scope>
    <source>
        <strain evidence="5 6">ToN1</strain>
    </source>
</reference>
<evidence type="ECO:0000313" key="6">
    <source>
        <dbReference type="Proteomes" id="UP000652074"/>
    </source>
</evidence>
<keyword evidence="6" id="KW-1185">Reference proteome</keyword>